<organism evidence="2 3">
    <name type="scientific">Alosa alosa</name>
    <name type="common">allis shad</name>
    <dbReference type="NCBI Taxonomy" id="278164"/>
    <lineage>
        <taxon>Eukaryota</taxon>
        <taxon>Metazoa</taxon>
        <taxon>Chordata</taxon>
        <taxon>Craniata</taxon>
        <taxon>Vertebrata</taxon>
        <taxon>Euteleostomi</taxon>
        <taxon>Actinopterygii</taxon>
        <taxon>Neopterygii</taxon>
        <taxon>Teleostei</taxon>
        <taxon>Clupei</taxon>
        <taxon>Clupeiformes</taxon>
        <taxon>Clupeoidei</taxon>
        <taxon>Clupeidae</taxon>
        <taxon>Alosa</taxon>
    </lineage>
</organism>
<evidence type="ECO:0000256" key="1">
    <source>
        <dbReference type="SAM" id="MobiDB-lite"/>
    </source>
</evidence>
<keyword evidence="3" id="KW-1185">Reference proteome</keyword>
<reference evidence="2 3" key="1">
    <citation type="submission" date="2020-10" db="EMBL/GenBank/DDBJ databases">
        <title>Chromosome-scale genome assembly of the Allis shad, Alosa alosa.</title>
        <authorList>
            <person name="Margot Z."/>
            <person name="Christophe K."/>
            <person name="Cabau C."/>
            <person name="Louis A."/>
            <person name="Berthelot C."/>
            <person name="Parey E."/>
            <person name="Roest Crollius H."/>
            <person name="Montfort J."/>
            <person name="Robinson-Rechavi M."/>
            <person name="Bucao C."/>
            <person name="Bouchez O."/>
            <person name="Gislard M."/>
            <person name="Lluch J."/>
            <person name="Milhes M."/>
            <person name="Lampietro C."/>
            <person name="Lopez Roques C."/>
            <person name="Donnadieu C."/>
            <person name="Braasch I."/>
            <person name="Desvignes T."/>
            <person name="Postlethwait J."/>
            <person name="Bobe J."/>
            <person name="Guiguen Y."/>
        </authorList>
    </citation>
    <scope>NUCLEOTIDE SEQUENCE [LARGE SCALE GENOMIC DNA]</scope>
    <source>
        <strain evidence="2">M-15738</strain>
        <tissue evidence="2">Blood</tissue>
    </source>
</reference>
<feature type="compositionally biased region" description="Low complexity" evidence="1">
    <location>
        <begin position="8"/>
        <end position="24"/>
    </location>
</feature>
<name>A0AAV6HH65_9TELE</name>
<dbReference type="AlphaFoldDB" id="A0AAV6HH65"/>
<accession>A0AAV6HH65</accession>
<dbReference type="EMBL" id="JADWDJ010000001">
    <property type="protein sequence ID" value="KAG5286710.1"/>
    <property type="molecule type" value="Genomic_DNA"/>
</dbReference>
<dbReference type="PROSITE" id="PS51257">
    <property type="entry name" value="PROKAR_LIPOPROTEIN"/>
    <property type="match status" value="1"/>
</dbReference>
<evidence type="ECO:0000313" key="2">
    <source>
        <dbReference type="EMBL" id="KAG5286710.1"/>
    </source>
</evidence>
<comment type="caution">
    <text evidence="2">The sequence shown here is derived from an EMBL/GenBank/DDBJ whole genome shotgun (WGS) entry which is preliminary data.</text>
</comment>
<feature type="region of interest" description="Disordered" evidence="1">
    <location>
        <begin position="1"/>
        <end position="24"/>
    </location>
</feature>
<evidence type="ECO:0000313" key="3">
    <source>
        <dbReference type="Proteomes" id="UP000823561"/>
    </source>
</evidence>
<sequence length="108" mass="11779">MSGRGATPDPAGSSSPSFSASSTASCCREGTRRTVFFALFAPIVALPAQWMEQGSFQVTDLALSDSPGLLWLSHIVSGCVRYNKKPHWNNPILYKKMIGEESLRTTDR</sequence>
<protein>
    <submittedName>
        <fullName evidence="2">Uncharacterized protein</fullName>
    </submittedName>
</protein>
<dbReference type="Proteomes" id="UP000823561">
    <property type="component" value="Chromosome 1"/>
</dbReference>
<gene>
    <name evidence="2" type="ORF">AALO_G00017930</name>
</gene>
<proteinExistence type="predicted"/>